<dbReference type="EMBL" id="CP041186">
    <property type="protein sequence ID" value="QDG51932.1"/>
    <property type="molecule type" value="Genomic_DNA"/>
</dbReference>
<keyword evidence="3" id="KW-1185">Reference proteome</keyword>
<keyword evidence="1" id="KW-1133">Transmembrane helix</keyword>
<proteinExistence type="predicted"/>
<evidence type="ECO:0000313" key="3">
    <source>
        <dbReference type="Proteomes" id="UP000315995"/>
    </source>
</evidence>
<protein>
    <submittedName>
        <fullName evidence="2">Uncharacterized protein</fullName>
    </submittedName>
</protein>
<name>A0A4Y6PUD0_PERCE</name>
<feature type="transmembrane region" description="Helical" evidence="1">
    <location>
        <begin position="346"/>
        <end position="365"/>
    </location>
</feature>
<feature type="transmembrane region" description="Helical" evidence="1">
    <location>
        <begin position="143"/>
        <end position="162"/>
    </location>
</feature>
<accession>A0A4Y6PUD0</accession>
<dbReference type="Proteomes" id="UP000315995">
    <property type="component" value="Chromosome"/>
</dbReference>
<gene>
    <name evidence="2" type="ORF">FIV42_14650</name>
</gene>
<dbReference type="InterPro" id="IPR044200">
    <property type="entry name" value="At5g03900-like"/>
</dbReference>
<dbReference type="PANTHER" id="PTHR47380:SF4">
    <property type="entry name" value="OS02G0533000 PROTEIN"/>
    <property type="match status" value="1"/>
</dbReference>
<dbReference type="RefSeq" id="WP_141198410.1">
    <property type="nucleotide sequence ID" value="NZ_CP041186.1"/>
</dbReference>
<evidence type="ECO:0000256" key="1">
    <source>
        <dbReference type="SAM" id="Phobius"/>
    </source>
</evidence>
<reference evidence="2 3" key="1">
    <citation type="submission" date="2019-06" db="EMBL/GenBank/DDBJ databases">
        <title>Persicimonas caeni gen. nov., sp. nov., a predatory bacterium isolated from solar saltern.</title>
        <authorList>
            <person name="Wang S."/>
        </authorList>
    </citation>
    <scope>NUCLEOTIDE SEQUENCE [LARGE SCALE GENOMIC DNA]</scope>
    <source>
        <strain evidence="2 3">YN101</strain>
    </source>
</reference>
<dbReference type="OrthoDB" id="5484123at2"/>
<dbReference type="PANTHER" id="PTHR47380">
    <property type="entry name" value="OS02G0533000 PROTEIN"/>
    <property type="match status" value="1"/>
</dbReference>
<dbReference type="AlphaFoldDB" id="A0A4Y6PUD0"/>
<keyword evidence="1" id="KW-0812">Transmembrane</keyword>
<accession>A0A5B8Y9V9</accession>
<feature type="transmembrane region" description="Helical" evidence="1">
    <location>
        <begin position="98"/>
        <end position="131"/>
    </location>
</feature>
<evidence type="ECO:0000313" key="2">
    <source>
        <dbReference type="EMBL" id="QDG51932.1"/>
    </source>
</evidence>
<organism evidence="2 3">
    <name type="scientific">Persicimonas caeni</name>
    <dbReference type="NCBI Taxonomy" id="2292766"/>
    <lineage>
        <taxon>Bacteria</taxon>
        <taxon>Deltaproteobacteria</taxon>
        <taxon>Bradymonadales</taxon>
        <taxon>Bradymonadaceae</taxon>
        <taxon>Persicimonas</taxon>
    </lineage>
</organism>
<feature type="transmembrane region" description="Helical" evidence="1">
    <location>
        <begin position="318"/>
        <end position="340"/>
    </location>
</feature>
<sequence length="508" mass="57093">MTETSNDIQLNHKVEERILGSLKKRDGVATAGDVAADTGLGYDQTEMALRHMLTLYKSHLDVDDEGNLRYRFDPKFQRRGAQPGKAWRSFKQGLWKAFVAFFKVWTMVMLVGYTVLFVLLLVAVGIAGFAASMQSDDRDGGGQIGILPFLLVARFLEFMFWWNIFSGPRYDRGYGRGYGRRRGLFGGMGERERKKPSKPFYQKIFHYLFGPEEAKTDPLGPERAFAQFVRSRNGRITAAEWASRTGQTLQEAENALTASIVRFNGDVDVSDDGVLVYRFDELVVTAEEGDSYEDLPPIWQRKVSVPDFTSNKGSSNTWISVLNGFNLAMSAFILFAVIGLPLGAQIALGWVPFVFSTLFFAIPLLRKFSHNKRKQQAAVENERRDALSIVFQSARDGEARQVPDSSVPEKFQDGFLVGYDGDIEVTDDGITVFRFPRVAEELEAGEDARESAANEVVFGKTVFSSDEEEKSLDDAEMEEFDRRLSRELGGEVFEMEFEQAAPAEVSRS</sequence>
<keyword evidence="1" id="KW-0472">Membrane</keyword>